<dbReference type="Pfam" id="PF02460">
    <property type="entry name" value="Patched"/>
    <property type="match status" value="1"/>
</dbReference>
<feature type="transmembrane region" description="Helical" evidence="8">
    <location>
        <begin position="838"/>
        <end position="858"/>
    </location>
</feature>
<organism evidence="10 11">
    <name type="scientific">Anaeramoeba flamelloides</name>
    <dbReference type="NCBI Taxonomy" id="1746091"/>
    <lineage>
        <taxon>Eukaryota</taxon>
        <taxon>Metamonada</taxon>
        <taxon>Anaeramoebidae</taxon>
        <taxon>Anaeramoeba</taxon>
    </lineage>
</organism>
<evidence type="ECO:0000256" key="7">
    <source>
        <dbReference type="SAM" id="MobiDB-lite"/>
    </source>
</evidence>
<name>A0AAV8AC35_9EUKA</name>
<dbReference type="InterPro" id="IPR052081">
    <property type="entry name" value="Dispatched_Hh_regulator"/>
</dbReference>
<feature type="compositionally biased region" description="Basic and acidic residues" evidence="7">
    <location>
        <begin position="1025"/>
        <end position="1034"/>
    </location>
</feature>
<comment type="similarity">
    <text evidence="6">Belongs to the dispatched family.</text>
</comment>
<keyword evidence="5" id="KW-0325">Glycoprotein</keyword>
<evidence type="ECO:0000313" key="10">
    <source>
        <dbReference type="EMBL" id="KAJ3450996.1"/>
    </source>
</evidence>
<gene>
    <name evidence="10" type="ORF">M0812_07192</name>
</gene>
<feature type="transmembrane region" description="Helical" evidence="8">
    <location>
        <begin position="273"/>
        <end position="289"/>
    </location>
</feature>
<comment type="subcellular location">
    <subcellularLocation>
        <location evidence="1">Membrane</location>
        <topology evidence="1">Multi-pass membrane protein</topology>
    </subcellularLocation>
</comment>
<evidence type="ECO:0000313" key="11">
    <source>
        <dbReference type="Proteomes" id="UP001146793"/>
    </source>
</evidence>
<dbReference type="InterPro" id="IPR000731">
    <property type="entry name" value="SSD"/>
</dbReference>
<feature type="transmembrane region" description="Helical" evidence="8">
    <location>
        <begin position="891"/>
        <end position="909"/>
    </location>
</feature>
<protein>
    <submittedName>
        <fullName evidence="10">Sterol-sensing domain</fullName>
    </submittedName>
</protein>
<dbReference type="PROSITE" id="PS50156">
    <property type="entry name" value="SSD"/>
    <property type="match status" value="2"/>
</dbReference>
<feature type="compositionally biased region" description="Basic residues" evidence="7">
    <location>
        <begin position="524"/>
        <end position="542"/>
    </location>
</feature>
<feature type="transmembrane region" description="Helical" evidence="8">
    <location>
        <begin position="327"/>
        <end position="350"/>
    </location>
</feature>
<dbReference type="GO" id="GO:0016020">
    <property type="term" value="C:membrane"/>
    <property type="evidence" value="ECO:0007669"/>
    <property type="project" value="UniProtKB-SubCell"/>
</dbReference>
<keyword evidence="4 8" id="KW-0472">Membrane</keyword>
<dbReference type="InterPro" id="IPR003392">
    <property type="entry name" value="PTHD_SSD"/>
</dbReference>
<reference evidence="10" key="1">
    <citation type="submission" date="2022-08" db="EMBL/GenBank/DDBJ databases">
        <title>Novel sulphate-reducing endosymbionts in the free-living metamonad Anaeramoeba.</title>
        <authorList>
            <person name="Jerlstrom-Hultqvist J."/>
            <person name="Cepicka I."/>
            <person name="Gallot-Lavallee L."/>
            <person name="Salas-Leiva D."/>
            <person name="Curtis B.A."/>
            <person name="Zahonova K."/>
            <person name="Pipaliya S."/>
            <person name="Dacks J."/>
            <person name="Roger A.J."/>
        </authorList>
    </citation>
    <scope>NUCLEOTIDE SEQUENCE</scope>
    <source>
        <strain evidence="10">Busselton2</strain>
    </source>
</reference>
<evidence type="ECO:0000256" key="8">
    <source>
        <dbReference type="SAM" id="Phobius"/>
    </source>
</evidence>
<sequence length="1042" mass="118950">MVQQSYYWVKFLVKCPFIIAIVAIVIPIYFIGVSVPEIDLSIESSTWGDPKDSVTLKQKAFATALENIEKSDTSIDKQSRPIYPLILLYEGEDPNSNVFMKSLIKSISKLEQEIISEKNYSYHCVLENNGTSCSDVESIIPDLTTNKKTEQPDKPNEYPLFEYGEDVITQEEIDNALVTLSEGDKKDQFGKDFDSEKKGGRYFKSVFYSGLPLEGYQNENDERSNQNSNYQKWTEGIIKIIQKYNDEEKVNIYFGGNTFLILNELYSMLVHDYLWLLFSFIFVFLYLWLMTKSGFLASFGMFHIILTIPLAFLIYNKLFDVHFMSTINIAGLYIIFAIGADDIFIFLNFWKHSRLAGKKHVESLFRRMLWAYPKAAKATLITSFTIAWSFILTAFSPIAEISVFGIFAASLVISNYIFVITLFPAIIVIYEKYFSQHHLCLCCAFPRTIPGGLLQYEKEQKIYLENICNCCCKNKKGKGNDKGVTWANSSDSSDVEKNDKGDEKKSKGNKAPRKDSLLDSPRINQKRSKSKRNFTKSAKSKRSSTNNPNVSLGESSHDEYLQSVVRDPEGEFSVNKLKVFDRFLYTKLSPFLTNKVVSWTLVILFTCLTVVMILQVTSLEPSSNSSQDYPDWSNTEKYNKIINEEFETTEETVVIIHYSFGLKKYDISDINTNDPDEKGTLIYDEAMDFKQTENQEYFLQICEQAFQEEGLLLKDNRECIMSDFKNWIGNDSFPVVDQGNYELSQFMKNFTQSAEGSKYFNYVDYDGFGNIKFISTPFKSTLTIKSKSSYSKLKDEYEKWEEFQTQMKKSEPNDMKNSQFTADGAFIWMKTQQSLVDITIWGASSSAFIALIVITLACRNWVVGFLSFFTISFIVINTLGFMKILGWELGVIESIAITILAGLTVDYVVHLAHAYHEINATSRHKKVQGALYAVGSSVLAGFITTFGSAIPLLFCYLETMYKFGVFLMLSLGLTFIYTFFFLMPLLSIFGPKNRHEFLSGNFCRTLKKKKKATNDSSSSDSDSGNVEKKSHETSEISLDSLN</sequence>
<dbReference type="PANTHER" id="PTHR45951:SF7">
    <property type="entry name" value="SSD DOMAIN-CONTAINING PROTEIN"/>
    <property type="match status" value="1"/>
</dbReference>
<keyword evidence="3 8" id="KW-1133">Transmembrane helix</keyword>
<evidence type="ECO:0000256" key="3">
    <source>
        <dbReference type="ARBA" id="ARBA00022989"/>
    </source>
</evidence>
<feature type="transmembrane region" description="Helical" evidence="8">
    <location>
        <begin position="865"/>
        <end position="885"/>
    </location>
</feature>
<dbReference type="EMBL" id="JANTQA010000012">
    <property type="protein sequence ID" value="KAJ3450996.1"/>
    <property type="molecule type" value="Genomic_DNA"/>
</dbReference>
<dbReference type="Pfam" id="PF03176">
    <property type="entry name" value="MMPL"/>
    <property type="match status" value="1"/>
</dbReference>
<feature type="domain" description="SSD" evidence="9">
    <location>
        <begin position="264"/>
        <end position="429"/>
    </location>
</feature>
<dbReference type="SUPFAM" id="SSF82866">
    <property type="entry name" value="Multidrug efflux transporter AcrB transmembrane domain"/>
    <property type="match status" value="2"/>
</dbReference>
<dbReference type="GO" id="GO:0022857">
    <property type="term" value="F:transmembrane transporter activity"/>
    <property type="evidence" value="ECO:0007669"/>
    <property type="project" value="TreeGrafter"/>
</dbReference>
<dbReference type="AlphaFoldDB" id="A0AAV8AC35"/>
<evidence type="ECO:0000256" key="5">
    <source>
        <dbReference type="ARBA" id="ARBA00023180"/>
    </source>
</evidence>
<feature type="compositionally biased region" description="Basic and acidic residues" evidence="7">
    <location>
        <begin position="494"/>
        <end position="517"/>
    </location>
</feature>
<keyword evidence="2 8" id="KW-0812">Transmembrane</keyword>
<feature type="compositionally biased region" description="Polar residues" evidence="7">
    <location>
        <begin position="543"/>
        <end position="554"/>
    </location>
</feature>
<proteinExistence type="inferred from homology"/>
<feature type="region of interest" description="Disordered" evidence="7">
    <location>
        <begin position="479"/>
        <end position="557"/>
    </location>
</feature>
<dbReference type="PANTHER" id="PTHR45951">
    <property type="entry name" value="PROTEIN DISPATCHED-RELATED"/>
    <property type="match status" value="1"/>
</dbReference>
<comment type="caution">
    <text evidence="10">The sequence shown here is derived from an EMBL/GenBank/DDBJ whole genome shotgun (WGS) entry which is preliminary data.</text>
</comment>
<feature type="transmembrane region" description="Helical" evidence="8">
    <location>
        <begin position="596"/>
        <end position="616"/>
    </location>
</feature>
<dbReference type="InterPro" id="IPR004869">
    <property type="entry name" value="MMPL_dom"/>
</dbReference>
<feature type="domain" description="SSD" evidence="9">
    <location>
        <begin position="860"/>
        <end position="988"/>
    </location>
</feature>
<feature type="transmembrane region" description="Helical" evidence="8">
    <location>
        <begin position="401"/>
        <end position="430"/>
    </location>
</feature>
<feature type="transmembrane region" description="Helical" evidence="8">
    <location>
        <begin position="966"/>
        <end position="989"/>
    </location>
</feature>
<feature type="region of interest" description="Disordered" evidence="7">
    <location>
        <begin position="1008"/>
        <end position="1042"/>
    </location>
</feature>
<dbReference type="Gene3D" id="1.20.1640.10">
    <property type="entry name" value="Multidrug efflux transporter AcrB transmembrane domain"/>
    <property type="match status" value="2"/>
</dbReference>
<feature type="transmembrane region" description="Helical" evidence="8">
    <location>
        <begin position="12"/>
        <end position="32"/>
    </location>
</feature>
<dbReference type="Proteomes" id="UP001146793">
    <property type="component" value="Unassembled WGS sequence"/>
</dbReference>
<accession>A0AAV8AC35</accession>
<evidence type="ECO:0000259" key="9">
    <source>
        <dbReference type="PROSITE" id="PS50156"/>
    </source>
</evidence>
<evidence type="ECO:0000256" key="2">
    <source>
        <dbReference type="ARBA" id="ARBA00022692"/>
    </source>
</evidence>
<feature type="transmembrane region" description="Helical" evidence="8">
    <location>
        <begin position="375"/>
        <end position="395"/>
    </location>
</feature>
<feature type="transmembrane region" description="Helical" evidence="8">
    <location>
        <begin position="930"/>
        <end position="954"/>
    </location>
</feature>
<evidence type="ECO:0000256" key="6">
    <source>
        <dbReference type="ARBA" id="ARBA00038046"/>
    </source>
</evidence>
<evidence type="ECO:0000256" key="4">
    <source>
        <dbReference type="ARBA" id="ARBA00023136"/>
    </source>
</evidence>
<evidence type="ECO:0000256" key="1">
    <source>
        <dbReference type="ARBA" id="ARBA00004141"/>
    </source>
</evidence>
<feature type="transmembrane region" description="Helical" evidence="8">
    <location>
        <begin position="296"/>
        <end position="315"/>
    </location>
</feature>